<dbReference type="SUPFAM" id="SSF53335">
    <property type="entry name" value="S-adenosyl-L-methionine-dependent methyltransferases"/>
    <property type="match status" value="1"/>
</dbReference>
<dbReference type="EMBL" id="JBGMEK010000152">
    <property type="protein sequence ID" value="MFA0813849.1"/>
    <property type="molecule type" value="Genomic_DNA"/>
</dbReference>
<protein>
    <submittedName>
        <fullName evidence="3">Class I SAM-dependent methyltransferase</fullName>
        <ecNumber evidence="3">2.1.1.222</ecNumber>
        <ecNumber evidence="3">2.1.1.64</ecNumber>
    </submittedName>
</protein>
<dbReference type="Pfam" id="PF13649">
    <property type="entry name" value="Methyltransf_25"/>
    <property type="match status" value="1"/>
</dbReference>
<dbReference type="PANTHER" id="PTHR43861">
    <property type="entry name" value="TRANS-ACONITATE 2-METHYLTRANSFERASE-RELATED"/>
    <property type="match status" value="1"/>
</dbReference>
<dbReference type="Proteomes" id="UP001569428">
    <property type="component" value="Unassembled WGS sequence"/>
</dbReference>
<dbReference type="GO" id="GO:0032259">
    <property type="term" value="P:methylation"/>
    <property type="evidence" value="ECO:0007669"/>
    <property type="project" value="UniProtKB-KW"/>
</dbReference>
<keyword evidence="4" id="KW-1185">Reference proteome</keyword>
<sequence length="265" mass="30026">MKKDVLFYTSKSLASWDEAGPVHREINKDLFEQVCSPEFNTLESDFDRLVSNFDLIGKSVIQICCNNAKDLISIKKKGAGRCVGIDGSQEFIEQAIALAKAAGYPEIEFTCCNVYRLPDCYSESFDFVVITVGVLNWMPDLERFTDICASFLRPGGYLLMEEIHPVLNMYEQGNPSHLAMSYFNREPQRDDQGLDYFQGKKYPAKENYNFHHTLGDILSAAIANHLVLQSFEELGKNVGNWCADLENSECKPPMAIVASWKKIKY</sequence>
<evidence type="ECO:0000313" key="3">
    <source>
        <dbReference type="EMBL" id="MFA0813849.1"/>
    </source>
</evidence>
<evidence type="ECO:0000313" key="4">
    <source>
        <dbReference type="Proteomes" id="UP001569428"/>
    </source>
</evidence>
<accession>A0ABV4P749</accession>
<dbReference type="Gene3D" id="3.40.50.150">
    <property type="entry name" value="Vaccinia Virus protein VP39"/>
    <property type="match status" value="1"/>
</dbReference>
<dbReference type="GO" id="GO:0061542">
    <property type="term" value="F:3-demethylubiquinol 3-O-methyltransferase activity"/>
    <property type="evidence" value="ECO:0007669"/>
    <property type="project" value="UniProtKB-EC"/>
</dbReference>
<dbReference type="InterPro" id="IPR041698">
    <property type="entry name" value="Methyltransf_25"/>
</dbReference>
<dbReference type="InterPro" id="IPR029063">
    <property type="entry name" value="SAM-dependent_MTases_sf"/>
</dbReference>
<keyword evidence="1 3" id="KW-0808">Transferase</keyword>
<comment type="caution">
    <text evidence="3">The sequence shown here is derived from an EMBL/GenBank/DDBJ whole genome shotgun (WGS) entry which is preliminary data.</text>
</comment>
<reference evidence="3 4" key="1">
    <citation type="submission" date="2024-08" db="EMBL/GenBank/DDBJ databases">
        <authorList>
            <person name="Ishaq N."/>
        </authorList>
    </citation>
    <scope>NUCLEOTIDE SEQUENCE [LARGE SCALE GENOMIC DNA]</scope>
    <source>
        <strain evidence="3 4">DSM 18651</strain>
    </source>
</reference>
<proteinExistence type="predicted"/>
<keyword evidence="3" id="KW-0489">Methyltransferase</keyword>
<gene>
    <name evidence="3" type="ORF">ACCI49_23535</name>
</gene>
<dbReference type="CDD" id="cd02440">
    <property type="entry name" value="AdoMet_MTases"/>
    <property type="match status" value="1"/>
</dbReference>
<evidence type="ECO:0000256" key="1">
    <source>
        <dbReference type="ARBA" id="ARBA00022679"/>
    </source>
</evidence>
<evidence type="ECO:0000259" key="2">
    <source>
        <dbReference type="Pfam" id="PF13649"/>
    </source>
</evidence>
<name>A0ABV4P749_9GAMM</name>
<organism evidence="3 4">
    <name type="scientific">Microbulbifer epialgicus</name>
    <dbReference type="NCBI Taxonomy" id="393907"/>
    <lineage>
        <taxon>Bacteria</taxon>
        <taxon>Pseudomonadati</taxon>
        <taxon>Pseudomonadota</taxon>
        <taxon>Gammaproteobacteria</taxon>
        <taxon>Cellvibrionales</taxon>
        <taxon>Microbulbiferaceae</taxon>
        <taxon>Microbulbifer</taxon>
    </lineage>
</organism>
<feature type="domain" description="Methyltransferase" evidence="2">
    <location>
        <begin position="60"/>
        <end position="156"/>
    </location>
</feature>
<dbReference type="GO" id="GO:0102208">
    <property type="term" value="F:2-polyprenyl-6-hydroxyphenol methylase activity"/>
    <property type="evidence" value="ECO:0007669"/>
    <property type="project" value="UniProtKB-EC"/>
</dbReference>
<dbReference type="EC" id="2.1.1.64" evidence="3"/>
<dbReference type="RefSeq" id="WP_371841682.1">
    <property type="nucleotide sequence ID" value="NZ_JBGMEK010000152.1"/>
</dbReference>
<dbReference type="EC" id="2.1.1.222" evidence="3"/>